<evidence type="ECO:0000256" key="2">
    <source>
        <dbReference type="SAM" id="Phobius"/>
    </source>
</evidence>
<keyword evidence="4" id="KW-1185">Reference proteome</keyword>
<accession>A0ABR8X6C2</accession>
<proteinExistence type="predicted"/>
<name>A0ABR8X6C2_9MICO</name>
<gene>
    <name evidence="3" type="ORF">H9622_14900</name>
</gene>
<keyword evidence="2" id="KW-0812">Transmembrane</keyword>
<evidence type="ECO:0000313" key="4">
    <source>
        <dbReference type="Proteomes" id="UP000602532"/>
    </source>
</evidence>
<feature type="region of interest" description="Disordered" evidence="1">
    <location>
        <begin position="142"/>
        <end position="164"/>
    </location>
</feature>
<dbReference type="RefSeq" id="WP_191767203.1">
    <property type="nucleotide sequence ID" value="NZ_JACSPM010000006.1"/>
</dbReference>
<feature type="transmembrane region" description="Helical" evidence="2">
    <location>
        <begin position="12"/>
        <end position="32"/>
    </location>
</feature>
<dbReference type="Proteomes" id="UP000602532">
    <property type="component" value="Unassembled WGS sequence"/>
</dbReference>
<protein>
    <submittedName>
        <fullName evidence="3">Uncharacterized protein</fullName>
    </submittedName>
</protein>
<dbReference type="EMBL" id="JACSPM010000006">
    <property type="protein sequence ID" value="MBD8024870.1"/>
    <property type="molecule type" value="Genomic_DNA"/>
</dbReference>
<comment type="caution">
    <text evidence="3">The sequence shown here is derived from an EMBL/GenBank/DDBJ whole genome shotgun (WGS) entry which is preliminary data.</text>
</comment>
<evidence type="ECO:0000256" key="1">
    <source>
        <dbReference type="SAM" id="MobiDB-lite"/>
    </source>
</evidence>
<feature type="transmembrane region" description="Helical" evidence="2">
    <location>
        <begin position="64"/>
        <end position="87"/>
    </location>
</feature>
<evidence type="ECO:0000313" key="3">
    <source>
        <dbReference type="EMBL" id="MBD8024870.1"/>
    </source>
</evidence>
<keyword evidence="2" id="KW-1133">Transmembrane helix</keyword>
<keyword evidence="2" id="KW-0472">Membrane</keyword>
<sequence length="347" mass="37486">MPPVQYGNLYRFVASLGIIALVASVTVPWLFINSLVVLTISQEQLEALTPTARQVIELRQSGVALAQVFVVALALMLFLIGVAALWWSISRWAARQRVEDEKDDFELLKARGEFEEAPTAEVTARTDEEAAELAGTVTVTSSVEGHIEPSRPLPPTSTSPTNAQEGRFSSALAVYAEVERRLADLLRRAFDGAFDVLTNVRQKGRSGSTILDFLVDPRTEGLWGPFGIELKVVSRNSSVVRVLREGMSSLAEATGKFAIRSVYTGPTSHRFPPAKCSGVLFLIVDADRGEAERIQGKAQEVAAGVNATLVRPVGVVVISRSSFDTASAERLRAMFAEALQGSVVASV</sequence>
<organism evidence="3 4">
    <name type="scientific">Microbacterium gallinarum</name>
    <dbReference type="NCBI Taxonomy" id="2762209"/>
    <lineage>
        <taxon>Bacteria</taxon>
        <taxon>Bacillati</taxon>
        <taxon>Actinomycetota</taxon>
        <taxon>Actinomycetes</taxon>
        <taxon>Micrococcales</taxon>
        <taxon>Microbacteriaceae</taxon>
        <taxon>Microbacterium</taxon>
    </lineage>
</organism>
<reference evidence="3 4" key="1">
    <citation type="submission" date="2020-08" db="EMBL/GenBank/DDBJ databases">
        <title>A Genomic Blueprint of the Chicken Gut Microbiome.</title>
        <authorList>
            <person name="Gilroy R."/>
            <person name="Ravi A."/>
            <person name="Getino M."/>
            <person name="Pursley I."/>
            <person name="Horton D.L."/>
            <person name="Alikhan N.-F."/>
            <person name="Baker D."/>
            <person name="Gharbi K."/>
            <person name="Hall N."/>
            <person name="Watson M."/>
            <person name="Adriaenssens E.M."/>
            <person name="Foster-Nyarko E."/>
            <person name="Jarju S."/>
            <person name="Secka A."/>
            <person name="Antonio M."/>
            <person name="Oren A."/>
            <person name="Chaudhuri R."/>
            <person name="La Ragione R.M."/>
            <person name="Hildebrand F."/>
            <person name="Pallen M.J."/>
        </authorList>
    </citation>
    <scope>NUCLEOTIDE SEQUENCE [LARGE SCALE GENOMIC DNA]</scope>
    <source>
        <strain evidence="3 4">Sa1CUA4</strain>
    </source>
</reference>